<proteinExistence type="predicted"/>
<organism evidence="1 2">
    <name type="scientific">Nelumbo nucifera</name>
    <name type="common">Sacred lotus</name>
    <dbReference type="NCBI Taxonomy" id="4432"/>
    <lineage>
        <taxon>Eukaryota</taxon>
        <taxon>Viridiplantae</taxon>
        <taxon>Streptophyta</taxon>
        <taxon>Embryophyta</taxon>
        <taxon>Tracheophyta</taxon>
        <taxon>Spermatophyta</taxon>
        <taxon>Magnoliopsida</taxon>
        <taxon>Proteales</taxon>
        <taxon>Nelumbonaceae</taxon>
        <taxon>Nelumbo</taxon>
    </lineage>
</organism>
<keyword evidence="2" id="KW-1185">Reference proteome</keyword>
<evidence type="ECO:0000313" key="2">
    <source>
        <dbReference type="Proteomes" id="UP000607653"/>
    </source>
</evidence>
<accession>A0A822YSH5</accession>
<dbReference type="Proteomes" id="UP000607653">
    <property type="component" value="Unassembled WGS sequence"/>
</dbReference>
<reference evidence="1 2" key="1">
    <citation type="journal article" date="2020" name="Mol. Biol. Evol.">
        <title>Distinct Expression and Methylation Patterns for Genes with Different Fates following a Single Whole-Genome Duplication in Flowering Plants.</title>
        <authorList>
            <person name="Shi T."/>
            <person name="Rahmani R.S."/>
            <person name="Gugger P.F."/>
            <person name="Wang M."/>
            <person name="Li H."/>
            <person name="Zhang Y."/>
            <person name="Li Z."/>
            <person name="Wang Q."/>
            <person name="Van de Peer Y."/>
            <person name="Marchal K."/>
            <person name="Chen J."/>
        </authorList>
    </citation>
    <scope>NUCLEOTIDE SEQUENCE [LARGE SCALE GENOMIC DNA]</scope>
    <source>
        <tissue evidence="1">Leaf</tissue>
    </source>
</reference>
<name>A0A822YSH5_NELNU</name>
<dbReference type="EMBL" id="DUZY01000003">
    <property type="protein sequence ID" value="DAD32178.1"/>
    <property type="molecule type" value="Genomic_DNA"/>
</dbReference>
<gene>
    <name evidence="1" type="ORF">HUJ06_011029</name>
</gene>
<dbReference type="PANTHER" id="PTHR34724:SF4">
    <property type="entry name" value="EXPRESSED PROTEIN"/>
    <property type="match status" value="1"/>
</dbReference>
<dbReference type="AlphaFoldDB" id="A0A822YSH5"/>
<sequence>MCFAVKCSSCGKSLWAGCGRHVASVYKQILERQHCLCREWPGVQPVPQSTPVDSGIAQDAGSAVCGDDKHKTSCCSVSLPPVVL</sequence>
<comment type="caution">
    <text evidence="1">The sequence shown here is derived from an EMBL/GenBank/DDBJ whole genome shotgun (WGS) entry which is preliminary data.</text>
</comment>
<protein>
    <submittedName>
        <fullName evidence="1">Uncharacterized protein</fullName>
    </submittedName>
</protein>
<evidence type="ECO:0000313" key="1">
    <source>
        <dbReference type="EMBL" id="DAD32178.1"/>
    </source>
</evidence>
<dbReference type="PANTHER" id="PTHR34724">
    <property type="entry name" value="OS12G0596101 PROTEIN"/>
    <property type="match status" value="1"/>
</dbReference>